<dbReference type="InterPro" id="IPR011058">
    <property type="entry name" value="Cyanovirin-N"/>
</dbReference>
<keyword evidence="1" id="KW-0732">Signal</keyword>
<feature type="signal peptide" evidence="1">
    <location>
        <begin position="1"/>
        <end position="19"/>
    </location>
</feature>
<reference evidence="3 4" key="1">
    <citation type="journal article" date="2019" name="Appl. Microbiol. Biotechnol.">
        <title>Genome sequence of Isaria javanica and comparative genome analysis insights into family S53 peptidase evolution in fungal entomopathogens.</title>
        <authorList>
            <person name="Lin R."/>
            <person name="Zhang X."/>
            <person name="Xin B."/>
            <person name="Zou M."/>
            <person name="Gao Y."/>
            <person name="Qin F."/>
            <person name="Hu Q."/>
            <person name="Xie B."/>
            <person name="Cheng X."/>
        </authorList>
    </citation>
    <scope>NUCLEOTIDE SEQUENCE [LARGE SCALE GENOMIC DNA]</scope>
    <source>
        <strain evidence="3 4">IJ1G</strain>
    </source>
</reference>
<dbReference type="SUPFAM" id="SSF51322">
    <property type="entry name" value="Cyanovirin-N"/>
    <property type="match status" value="1"/>
</dbReference>
<dbReference type="InterPro" id="IPR036673">
    <property type="entry name" value="Cyanovirin-N_sf"/>
</dbReference>
<evidence type="ECO:0000313" key="3">
    <source>
        <dbReference type="EMBL" id="TQV93138.1"/>
    </source>
</evidence>
<evidence type="ECO:0000256" key="1">
    <source>
        <dbReference type="SAM" id="SignalP"/>
    </source>
</evidence>
<dbReference type="Gene3D" id="2.30.60.10">
    <property type="entry name" value="Cyanovirin-N"/>
    <property type="match status" value="1"/>
</dbReference>
<comment type="caution">
    <text evidence="3">The sequence shown here is derived from an EMBL/GenBank/DDBJ whole genome shotgun (WGS) entry which is preliminary data.</text>
</comment>
<dbReference type="EMBL" id="SPUK01000013">
    <property type="protein sequence ID" value="TQV93138.1"/>
    <property type="molecule type" value="Genomic_DNA"/>
</dbReference>
<accession>A0A545UUJ8</accession>
<dbReference type="Pfam" id="PF08881">
    <property type="entry name" value="CVNH"/>
    <property type="match status" value="1"/>
</dbReference>
<dbReference type="OrthoDB" id="4672515at2759"/>
<evidence type="ECO:0000259" key="2">
    <source>
        <dbReference type="Pfam" id="PF08881"/>
    </source>
</evidence>
<sequence>MLLRSAILFAAAAVDAVAASGCSGFAGTCGRAYARNGTSGRPDADMVVFATYCLDEGGNRHYNPAVLINDCLANTFGQLTGGTGFAHSCRDFGIDPIGAPNFFHATCGDGRGNEKQSQIDLNQVLCNVNGNLACSQ</sequence>
<evidence type="ECO:0000313" key="4">
    <source>
        <dbReference type="Proteomes" id="UP000315783"/>
    </source>
</evidence>
<protein>
    <submittedName>
        <fullName evidence="3">CVNHdomain-containing protein</fullName>
    </submittedName>
</protein>
<feature type="domain" description="Cyanovirin-N" evidence="2">
    <location>
        <begin position="47"/>
        <end position="132"/>
    </location>
</feature>
<name>A0A545UUJ8_9HYPO</name>
<gene>
    <name evidence="3" type="ORF">IF1G_08441</name>
</gene>
<dbReference type="Proteomes" id="UP000315783">
    <property type="component" value="Unassembled WGS sequence"/>
</dbReference>
<feature type="chain" id="PRO_5021843901" evidence="1">
    <location>
        <begin position="20"/>
        <end position="136"/>
    </location>
</feature>
<dbReference type="AlphaFoldDB" id="A0A545UUJ8"/>
<keyword evidence="4" id="KW-1185">Reference proteome</keyword>
<organism evidence="3 4">
    <name type="scientific">Cordyceps javanica</name>
    <dbReference type="NCBI Taxonomy" id="43265"/>
    <lineage>
        <taxon>Eukaryota</taxon>
        <taxon>Fungi</taxon>
        <taxon>Dikarya</taxon>
        <taxon>Ascomycota</taxon>
        <taxon>Pezizomycotina</taxon>
        <taxon>Sordariomycetes</taxon>
        <taxon>Hypocreomycetidae</taxon>
        <taxon>Hypocreales</taxon>
        <taxon>Cordycipitaceae</taxon>
        <taxon>Cordyceps</taxon>
    </lineage>
</organism>
<proteinExistence type="predicted"/>